<organism evidence="3 4">
    <name type="scientific">Promicromonospora vindobonensis</name>
    <dbReference type="NCBI Taxonomy" id="195748"/>
    <lineage>
        <taxon>Bacteria</taxon>
        <taxon>Bacillati</taxon>
        <taxon>Actinomycetota</taxon>
        <taxon>Actinomycetes</taxon>
        <taxon>Micrococcales</taxon>
        <taxon>Promicromonosporaceae</taxon>
        <taxon>Promicromonospora</taxon>
    </lineage>
</organism>
<sequence>MRIGELAARTGASHRSLRYYEDQGLLASDRSPSGQRLYTEEHVERVRLVRAFLAAGLSSRTIAEMVPCMVQPSAQGAHRALTILERERGRLRDAMAALAEAASALDALVDVNHRYLGDTRVSPGTSGRC</sequence>
<dbReference type="PROSITE" id="PS50937">
    <property type="entry name" value="HTH_MERR_2"/>
    <property type="match status" value="1"/>
</dbReference>
<evidence type="ECO:0000256" key="1">
    <source>
        <dbReference type="ARBA" id="ARBA00023125"/>
    </source>
</evidence>
<dbReference type="InterPro" id="IPR009061">
    <property type="entry name" value="DNA-bd_dom_put_sf"/>
</dbReference>
<proteinExistence type="predicted"/>
<dbReference type="Proteomes" id="UP001597479">
    <property type="component" value="Unassembled WGS sequence"/>
</dbReference>
<gene>
    <name evidence="3" type="ORF">ACFS27_18670</name>
</gene>
<keyword evidence="4" id="KW-1185">Reference proteome</keyword>
<dbReference type="SUPFAM" id="SSF46955">
    <property type="entry name" value="Putative DNA-binding domain"/>
    <property type="match status" value="1"/>
</dbReference>
<dbReference type="SMART" id="SM00422">
    <property type="entry name" value="HTH_MERR"/>
    <property type="match status" value="1"/>
</dbReference>
<dbReference type="EMBL" id="JBHUOG010000002">
    <property type="protein sequence ID" value="MFD2795590.1"/>
    <property type="molecule type" value="Genomic_DNA"/>
</dbReference>
<evidence type="ECO:0000259" key="2">
    <source>
        <dbReference type="PROSITE" id="PS50937"/>
    </source>
</evidence>
<dbReference type="PANTHER" id="PTHR30204:SF97">
    <property type="entry name" value="MERR FAMILY REGULATORY PROTEIN"/>
    <property type="match status" value="1"/>
</dbReference>
<dbReference type="RefSeq" id="WP_377185812.1">
    <property type="nucleotide sequence ID" value="NZ_JBHUOG010000002.1"/>
</dbReference>
<reference evidence="4" key="1">
    <citation type="journal article" date="2019" name="Int. J. Syst. Evol. Microbiol.">
        <title>The Global Catalogue of Microorganisms (GCM) 10K type strain sequencing project: providing services to taxonomists for standard genome sequencing and annotation.</title>
        <authorList>
            <consortium name="The Broad Institute Genomics Platform"/>
            <consortium name="The Broad Institute Genome Sequencing Center for Infectious Disease"/>
            <person name="Wu L."/>
            <person name="Ma J."/>
        </authorList>
    </citation>
    <scope>NUCLEOTIDE SEQUENCE [LARGE SCALE GENOMIC DNA]</scope>
    <source>
        <strain evidence="4">CCM 7044</strain>
    </source>
</reference>
<accession>A0ABW5VYB7</accession>
<comment type="caution">
    <text evidence="3">The sequence shown here is derived from an EMBL/GenBank/DDBJ whole genome shotgun (WGS) entry which is preliminary data.</text>
</comment>
<dbReference type="InterPro" id="IPR000551">
    <property type="entry name" value="MerR-type_HTH_dom"/>
</dbReference>
<name>A0ABW5VYB7_9MICO</name>
<dbReference type="Pfam" id="PF13411">
    <property type="entry name" value="MerR_1"/>
    <property type="match status" value="1"/>
</dbReference>
<dbReference type="PANTHER" id="PTHR30204">
    <property type="entry name" value="REDOX-CYCLING DRUG-SENSING TRANSCRIPTIONAL ACTIVATOR SOXR"/>
    <property type="match status" value="1"/>
</dbReference>
<feature type="domain" description="HTH merR-type" evidence="2">
    <location>
        <begin position="1"/>
        <end position="68"/>
    </location>
</feature>
<protein>
    <submittedName>
        <fullName evidence="3">MerR family transcriptional regulator</fullName>
    </submittedName>
</protein>
<keyword evidence="1" id="KW-0238">DNA-binding</keyword>
<evidence type="ECO:0000313" key="4">
    <source>
        <dbReference type="Proteomes" id="UP001597479"/>
    </source>
</evidence>
<evidence type="ECO:0000313" key="3">
    <source>
        <dbReference type="EMBL" id="MFD2795590.1"/>
    </source>
</evidence>
<dbReference type="PRINTS" id="PR00040">
    <property type="entry name" value="HTHMERR"/>
</dbReference>
<dbReference type="Gene3D" id="1.10.1660.10">
    <property type="match status" value="1"/>
</dbReference>
<dbReference type="InterPro" id="IPR047057">
    <property type="entry name" value="MerR_fam"/>
</dbReference>